<dbReference type="Proteomes" id="UP001392437">
    <property type="component" value="Unassembled WGS sequence"/>
</dbReference>
<keyword evidence="2" id="KW-0472">Membrane</keyword>
<evidence type="ECO:0000256" key="2">
    <source>
        <dbReference type="SAM" id="Phobius"/>
    </source>
</evidence>
<dbReference type="InterPro" id="IPR020999">
    <property type="entry name" value="Chitin_synth_reg_RCR"/>
</dbReference>
<dbReference type="PANTHER" id="PTHR28187">
    <property type="entry name" value="PROTEIN RCR1-RELATED"/>
    <property type="match status" value="1"/>
</dbReference>
<dbReference type="PANTHER" id="PTHR28187:SF1">
    <property type="entry name" value="PROTEIN RCR1-RELATED"/>
    <property type="match status" value="1"/>
</dbReference>
<evidence type="ECO:0000256" key="1">
    <source>
        <dbReference type="SAM" id="MobiDB-lite"/>
    </source>
</evidence>
<keyword evidence="2" id="KW-0812">Transmembrane</keyword>
<proteinExistence type="predicted"/>
<feature type="region of interest" description="Disordered" evidence="1">
    <location>
        <begin position="86"/>
        <end position="156"/>
    </location>
</feature>
<dbReference type="Pfam" id="PF12273">
    <property type="entry name" value="RCR"/>
    <property type="match status" value="1"/>
</dbReference>
<keyword evidence="4" id="KW-1185">Reference proteome</keyword>
<evidence type="ECO:0008006" key="5">
    <source>
        <dbReference type="Google" id="ProtNLM"/>
    </source>
</evidence>
<reference evidence="3 4" key="1">
    <citation type="submission" date="2023-01" db="EMBL/GenBank/DDBJ databases">
        <title>Analysis of 21 Apiospora genomes using comparative genomics revels a genus with tremendous synthesis potential of carbohydrate active enzymes and secondary metabolites.</title>
        <authorList>
            <person name="Sorensen T."/>
        </authorList>
    </citation>
    <scope>NUCLEOTIDE SEQUENCE [LARGE SCALE GENOMIC DNA]</scope>
    <source>
        <strain evidence="3 4">CBS 117206</strain>
    </source>
</reference>
<name>A0AAW0Q674_9PEZI</name>
<dbReference type="AlphaFoldDB" id="A0AAW0Q674"/>
<dbReference type="EMBL" id="JAQQWP010000011">
    <property type="protein sequence ID" value="KAK8095486.1"/>
    <property type="molecule type" value="Genomic_DNA"/>
</dbReference>
<comment type="caution">
    <text evidence="3">The sequence shown here is derived from an EMBL/GenBank/DDBJ whole genome shotgun (WGS) entry which is preliminary data.</text>
</comment>
<keyword evidence="2" id="KW-1133">Transmembrane helix</keyword>
<sequence>MASFTDHGSLLGKRYYCSERDEQLGRCYRSTWGDYGRWIFAAIVVVFFIFVFFILACITSRRRRRRGMQPMYGTGWMATNGAGNYQNNPQAYAHQPPPAYGAQNQSYPMNNYQQNGYYSGQNEGVQAPKNVYPHDSTANNNNNTTYAPPEGPPPPK</sequence>
<organism evidence="3 4">
    <name type="scientific">Apiospora kogelbergensis</name>
    <dbReference type="NCBI Taxonomy" id="1337665"/>
    <lineage>
        <taxon>Eukaryota</taxon>
        <taxon>Fungi</taxon>
        <taxon>Dikarya</taxon>
        <taxon>Ascomycota</taxon>
        <taxon>Pezizomycotina</taxon>
        <taxon>Sordariomycetes</taxon>
        <taxon>Xylariomycetidae</taxon>
        <taxon>Amphisphaeriales</taxon>
        <taxon>Apiosporaceae</taxon>
        <taxon>Apiospora</taxon>
    </lineage>
</organism>
<feature type="compositionally biased region" description="Polar residues" evidence="1">
    <location>
        <begin position="104"/>
        <end position="124"/>
    </location>
</feature>
<feature type="transmembrane region" description="Helical" evidence="2">
    <location>
        <begin position="38"/>
        <end position="58"/>
    </location>
</feature>
<evidence type="ECO:0000313" key="4">
    <source>
        <dbReference type="Proteomes" id="UP001392437"/>
    </source>
</evidence>
<dbReference type="GO" id="GO:0016192">
    <property type="term" value="P:vesicle-mediated transport"/>
    <property type="evidence" value="ECO:0007669"/>
    <property type="project" value="TreeGrafter"/>
</dbReference>
<accession>A0AAW0Q674</accession>
<gene>
    <name evidence="3" type="ORF">PG999_013508</name>
</gene>
<evidence type="ECO:0000313" key="3">
    <source>
        <dbReference type="EMBL" id="KAK8095486.1"/>
    </source>
</evidence>
<protein>
    <recommendedName>
        <fullName evidence="5">Chitin synthesis regulation, Congo red resistance, RCR protein</fullName>
    </recommendedName>
</protein>